<gene>
    <name evidence="3" type="ORF">FLP10_10740</name>
</gene>
<accession>A0A5C1YJ05</accession>
<dbReference type="Proteomes" id="UP000324678">
    <property type="component" value="Chromosome"/>
</dbReference>
<dbReference type="SUPFAM" id="SSF51261">
    <property type="entry name" value="Duplicated hybrid motif"/>
    <property type="match status" value="1"/>
</dbReference>
<sequence>MSTQRAARAVAQQLTDDADRARDRADAAAEAFLAASRRSNDTAMQSLGAAFGSGQNLLSGLGAIDRVNKLTSNTDELAATAQKLDDAATFAEERAERAWREVDDVPTIDYQELVAEAENAVVSARSEVAALETQVAAASLSQIVELPVDATRLSEQGWALPVSGRVTDGFGPRPDKPLPGTKDFHSGTDIAASCGTPVFAATSGIVTVAGPNGGLGNWVLVNHGAGVETGYGHLAPGGILVSAGDHVQAGQVVGVVGDTGLSTGCHLHFEVHLDGTPVDAQTFMAARGILIQ</sequence>
<dbReference type="PANTHER" id="PTHR21666:SF270">
    <property type="entry name" value="MUREIN HYDROLASE ACTIVATOR ENVC"/>
    <property type="match status" value="1"/>
</dbReference>
<feature type="region of interest" description="Disordered" evidence="1">
    <location>
        <begin position="1"/>
        <end position="22"/>
    </location>
</feature>
<dbReference type="EMBL" id="CP043505">
    <property type="protein sequence ID" value="QEO16206.1"/>
    <property type="molecule type" value="Genomic_DNA"/>
</dbReference>
<dbReference type="CDD" id="cd12797">
    <property type="entry name" value="M23_peptidase"/>
    <property type="match status" value="1"/>
</dbReference>
<evidence type="ECO:0000259" key="2">
    <source>
        <dbReference type="Pfam" id="PF01551"/>
    </source>
</evidence>
<evidence type="ECO:0000313" key="4">
    <source>
        <dbReference type="Proteomes" id="UP000324678"/>
    </source>
</evidence>
<dbReference type="PANTHER" id="PTHR21666">
    <property type="entry name" value="PEPTIDASE-RELATED"/>
    <property type="match status" value="1"/>
</dbReference>
<dbReference type="KEGG" id="ail:FLP10_10740"/>
<keyword evidence="4" id="KW-1185">Reference proteome</keyword>
<reference evidence="3 4" key="1">
    <citation type="submission" date="2019-09" db="EMBL/GenBank/DDBJ databases">
        <title>Genome sequencing of strain KACC 19306.</title>
        <authorList>
            <person name="Heo J."/>
            <person name="Kim S.-J."/>
            <person name="Kim J.-S."/>
            <person name="Hong S.-B."/>
            <person name="Kwon S.-W."/>
        </authorList>
    </citation>
    <scope>NUCLEOTIDE SEQUENCE [LARGE SCALE GENOMIC DNA]</scope>
    <source>
        <strain evidence="3 4">KACC 19306</strain>
    </source>
</reference>
<dbReference type="InterPro" id="IPR050570">
    <property type="entry name" value="Cell_wall_metabolism_enzyme"/>
</dbReference>
<protein>
    <submittedName>
        <fullName evidence="3">M23 family metallopeptidase</fullName>
    </submittedName>
</protein>
<evidence type="ECO:0000313" key="3">
    <source>
        <dbReference type="EMBL" id="QEO16206.1"/>
    </source>
</evidence>
<name>A0A5C1YJ05_9MICO</name>
<dbReference type="OrthoDB" id="1099523at2"/>
<evidence type="ECO:0000256" key="1">
    <source>
        <dbReference type="SAM" id="MobiDB-lite"/>
    </source>
</evidence>
<dbReference type="Pfam" id="PF01551">
    <property type="entry name" value="Peptidase_M23"/>
    <property type="match status" value="1"/>
</dbReference>
<organism evidence="3 4">
    <name type="scientific">Agromyces intestinalis</name>
    <dbReference type="NCBI Taxonomy" id="2592652"/>
    <lineage>
        <taxon>Bacteria</taxon>
        <taxon>Bacillati</taxon>
        <taxon>Actinomycetota</taxon>
        <taxon>Actinomycetes</taxon>
        <taxon>Micrococcales</taxon>
        <taxon>Microbacteriaceae</taxon>
        <taxon>Agromyces</taxon>
    </lineage>
</organism>
<proteinExistence type="predicted"/>
<dbReference type="InterPro" id="IPR011055">
    <property type="entry name" value="Dup_hybrid_motif"/>
</dbReference>
<feature type="domain" description="M23ase beta-sheet core" evidence="2">
    <location>
        <begin position="184"/>
        <end position="279"/>
    </location>
</feature>
<dbReference type="AlphaFoldDB" id="A0A5C1YJ05"/>
<dbReference type="Gene3D" id="2.70.70.10">
    <property type="entry name" value="Glucose Permease (Domain IIA)"/>
    <property type="match status" value="1"/>
</dbReference>
<dbReference type="InterPro" id="IPR016047">
    <property type="entry name" value="M23ase_b-sheet_dom"/>
</dbReference>
<dbReference type="GO" id="GO:0004222">
    <property type="term" value="F:metalloendopeptidase activity"/>
    <property type="evidence" value="ECO:0007669"/>
    <property type="project" value="TreeGrafter"/>
</dbReference>